<dbReference type="AlphaFoldDB" id="A0A2Z7B1U0"/>
<dbReference type="EMBL" id="KV011871">
    <property type="protein sequence ID" value="KZV25497.1"/>
    <property type="molecule type" value="Genomic_DNA"/>
</dbReference>
<evidence type="ECO:0000313" key="3">
    <source>
        <dbReference type="Proteomes" id="UP000250235"/>
    </source>
</evidence>
<keyword evidence="1" id="KW-1133">Transmembrane helix</keyword>
<keyword evidence="3" id="KW-1185">Reference proteome</keyword>
<gene>
    <name evidence="2" type="ORF">F511_09506</name>
</gene>
<feature type="transmembrane region" description="Helical" evidence="1">
    <location>
        <begin position="337"/>
        <end position="356"/>
    </location>
</feature>
<dbReference type="Proteomes" id="UP000250235">
    <property type="component" value="Unassembled WGS sequence"/>
</dbReference>
<keyword evidence="1" id="KW-0472">Membrane</keyword>
<accession>A0A2Z7B1U0</accession>
<name>A0A2Z7B1U0_9LAMI</name>
<evidence type="ECO:0000313" key="2">
    <source>
        <dbReference type="EMBL" id="KZV25497.1"/>
    </source>
</evidence>
<keyword evidence="1" id="KW-0812">Transmembrane</keyword>
<protein>
    <submittedName>
        <fullName evidence="2">Magnesium chelatase subunit H</fullName>
    </submittedName>
</protein>
<sequence>MPRSDSVFPRTEIPLMNWLSLRLVIRPALDHFTWWSIGEEKVARPPGQAKVRTEVACMTVDGLRGTIEPGGGPAGGASAMGGRSTAIVGVCAACVVCLGFLCMGRTIEHVGPLDSLGLNGAGETADEFIPTGGWSIGEEKVARPPGQAKVRTEVACMTVAGSRETVEPGGGPAGRASAMVSRSTAIVGGEAAVVRRMESVCGVCSLFRFPLHGPAGSAGPVGLIGPDSILSKLPNLRSLSISNPRVLFTVDFIRRFPLIPATIFHVRGRVGLLLESSFIPILEAVVGWNESTKLLFLFVRFVVADFVQDVTCSHLRGIGILVIFAQKLLSVLGFDHMSLWGLVVLFYVLFSGNLGFTAGRGFNPAGGVPGGG</sequence>
<proteinExistence type="predicted"/>
<reference evidence="2 3" key="1">
    <citation type="journal article" date="2015" name="Proc. Natl. Acad. Sci. U.S.A.">
        <title>The resurrection genome of Boea hygrometrica: A blueprint for survival of dehydration.</title>
        <authorList>
            <person name="Xiao L."/>
            <person name="Yang G."/>
            <person name="Zhang L."/>
            <person name="Yang X."/>
            <person name="Zhao S."/>
            <person name="Ji Z."/>
            <person name="Zhou Q."/>
            <person name="Hu M."/>
            <person name="Wang Y."/>
            <person name="Chen M."/>
            <person name="Xu Y."/>
            <person name="Jin H."/>
            <person name="Xiao X."/>
            <person name="Hu G."/>
            <person name="Bao F."/>
            <person name="Hu Y."/>
            <person name="Wan P."/>
            <person name="Li L."/>
            <person name="Deng X."/>
            <person name="Kuang T."/>
            <person name="Xiang C."/>
            <person name="Zhu J.K."/>
            <person name="Oliver M.J."/>
            <person name="He Y."/>
        </authorList>
    </citation>
    <scope>NUCLEOTIDE SEQUENCE [LARGE SCALE GENOMIC DNA]</scope>
    <source>
        <strain evidence="3">cv. XS01</strain>
    </source>
</reference>
<organism evidence="2 3">
    <name type="scientific">Dorcoceras hygrometricum</name>
    <dbReference type="NCBI Taxonomy" id="472368"/>
    <lineage>
        <taxon>Eukaryota</taxon>
        <taxon>Viridiplantae</taxon>
        <taxon>Streptophyta</taxon>
        <taxon>Embryophyta</taxon>
        <taxon>Tracheophyta</taxon>
        <taxon>Spermatophyta</taxon>
        <taxon>Magnoliopsida</taxon>
        <taxon>eudicotyledons</taxon>
        <taxon>Gunneridae</taxon>
        <taxon>Pentapetalae</taxon>
        <taxon>asterids</taxon>
        <taxon>lamiids</taxon>
        <taxon>Lamiales</taxon>
        <taxon>Gesneriaceae</taxon>
        <taxon>Didymocarpoideae</taxon>
        <taxon>Trichosporeae</taxon>
        <taxon>Loxocarpinae</taxon>
        <taxon>Dorcoceras</taxon>
    </lineage>
</organism>
<evidence type="ECO:0000256" key="1">
    <source>
        <dbReference type="SAM" id="Phobius"/>
    </source>
</evidence>